<feature type="repeat" description="PPR" evidence="2">
    <location>
        <begin position="374"/>
        <end position="408"/>
    </location>
</feature>
<keyword evidence="4" id="KW-1185">Reference proteome</keyword>
<dbReference type="InterPro" id="IPR046848">
    <property type="entry name" value="E_motif"/>
</dbReference>
<name>A0AA41RSI3_PAPNU</name>
<feature type="repeat" description="PPR" evidence="2">
    <location>
        <begin position="409"/>
        <end position="439"/>
    </location>
</feature>
<dbReference type="PANTHER" id="PTHR47926:SF471">
    <property type="entry name" value="DYW DOMAIN-CONTAINING PROTEIN"/>
    <property type="match status" value="1"/>
</dbReference>
<feature type="repeat" description="PPR" evidence="2">
    <location>
        <begin position="68"/>
        <end position="102"/>
    </location>
</feature>
<reference evidence="3" key="1">
    <citation type="submission" date="2022-03" db="EMBL/GenBank/DDBJ databases">
        <title>A functionally conserved STORR gene fusion in Papaver species that diverged 16.8 million years ago.</title>
        <authorList>
            <person name="Catania T."/>
        </authorList>
    </citation>
    <scope>NUCLEOTIDE SEQUENCE</scope>
    <source>
        <strain evidence="3">S-191538</strain>
    </source>
</reference>
<dbReference type="FunFam" id="1.25.40.10:FF:000351">
    <property type="entry name" value="Pentatricopeptide repeat-containing protein"/>
    <property type="match status" value="1"/>
</dbReference>
<evidence type="ECO:0008006" key="5">
    <source>
        <dbReference type="Google" id="ProtNLM"/>
    </source>
</evidence>
<proteinExistence type="predicted"/>
<comment type="caution">
    <text evidence="3">The sequence shown here is derived from an EMBL/GenBank/DDBJ whole genome shotgun (WGS) entry which is preliminary data.</text>
</comment>
<evidence type="ECO:0000256" key="1">
    <source>
        <dbReference type="ARBA" id="ARBA00022737"/>
    </source>
</evidence>
<dbReference type="GO" id="GO:0003723">
    <property type="term" value="F:RNA binding"/>
    <property type="evidence" value="ECO:0007669"/>
    <property type="project" value="InterPro"/>
</dbReference>
<dbReference type="InterPro" id="IPR046960">
    <property type="entry name" value="PPR_At4g14850-like_plant"/>
</dbReference>
<feature type="repeat" description="PPR" evidence="2">
    <location>
        <begin position="273"/>
        <end position="307"/>
    </location>
</feature>
<dbReference type="Gene3D" id="1.25.40.10">
    <property type="entry name" value="Tetratricopeptide repeat domain"/>
    <property type="match status" value="5"/>
</dbReference>
<feature type="repeat" description="PPR" evidence="2">
    <location>
        <begin position="170"/>
        <end position="205"/>
    </location>
</feature>
<dbReference type="NCBIfam" id="TIGR00756">
    <property type="entry name" value="PPR"/>
    <property type="match status" value="5"/>
</dbReference>
<protein>
    <recommendedName>
        <fullName evidence="5">Pentatricopeptide repeat-containing protein</fullName>
    </recommendedName>
</protein>
<sequence length="552" mass="61220">MGFQLSSLLHQLTQSRQTLSASKQLHALIITLNLTSDSFFATKITRLYSINRDLHSARKLFDETPDRSVYLWNSMIRAYAQQHKFKDAFSLFTHMRSSSDTPPDNYTYACIIRACTDKTDLFGLRTVHGGVIVSGLEFDSVSSSALVSGYSKLGLVDEAHAVFDGICDPDLVLWNSMIAGYGYGRESWSKSLQLFSEMRKMGKDPDGYTFVGLISGGVNDPRLLGVYRGIHCLCLKYGLESNSHVASSVVSMYSRCNCLDSAYKSFSSLQNPDIVQWSSLITGFSQTGNSEEALFLFREMILEGERADPTLIASVLGDSSKLAMVEPGRQIHGFVFRQGFESDVKVASSLIDMYTKCGFPVFGVRVFEIMHERNVVTYNSIISGLGSNGLISEAFAVFQEMVEKGFKPDLSTFSALLSSCSHGGLVSDGKEIFRRMEEDFGVTPRIEHYVYMVKLLGMAGELQEAYDLINKMKVPPDSGVLGALLSCCVVHGNAEFGKIVAEMLSEIDPNRIAYRVMLSNIYAANEKWDEVKKLRDNISVSGLRKSPGFSYI</sequence>
<dbReference type="GO" id="GO:0009451">
    <property type="term" value="P:RNA modification"/>
    <property type="evidence" value="ECO:0007669"/>
    <property type="project" value="InterPro"/>
</dbReference>
<organism evidence="3 4">
    <name type="scientific">Papaver nudicaule</name>
    <name type="common">Iceland poppy</name>
    <dbReference type="NCBI Taxonomy" id="74823"/>
    <lineage>
        <taxon>Eukaryota</taxon>
        <taxon>Viridiplantae</taxon>
        <taxon>Streptophyta</taxon>
        <taxon>Embryophyta</taxon>
        <taxon>Tracheophyta</taxon>
        <taxon>Spermatophyta</taxon>
        <taxon>Magnoliopsida</taxon>
        <taxon>Ranunculales</taxon>
        <taxon>Papaveraceae</taxon>
        <taxon>Papaveroideae</taxon>
        <taxon>Papaver</taxon>
    </lineage>
</organism>
<dbReference type="InterPro" id="IPR011990">
    <property type="entry name" value="TPR-like_helical_dom_sf"/>
</dbReference>
<evidence type="ECO:0000313" key="3">
    <source>
        <dbReference type="EMBL" id="MCL7022841.1"/>
    </source>
</evidence>
<dbReference type="FunFam" id="1.25.40.10:FF:000090">
    <property type="entry name" value="Pentatricopeptide repeat-containing protein, chloroplastic"/>
    <property type="match status" value="1"/>
</dbReference>
<dbReference type="AlphaFoldDB" id="A0AA41RSI3"/>
<gene>
    <name evidence="3" type="ORF">MKW94_010380</name>
</gene>
<keyword evidence="1" id="KW-0677">Repeat</keyword>
<dbReference type="Pfam" id="PF13041">
    <property type="entry name" value="PPR_2"/>
    <property type="match status" value="3"/>
</dbReference>
<dbReference type="Proteomes" id="UP001177140">
    <property type="component" value="Unassembled WGS sequence"/>
</dbReference>
<dbReference type="EMBL" id="JAJJMA010015605">
    <property type="protein sequence ID" value="MCL7022841.1"/>
    <property type="molecule type" value="Genomic_DNA"/>
</dbReference>
<dbReference type="InterPro" id="IPR002885">
    <property type="entry name" value="PPR_rpt"/>
</dbReference>
<dbReference type="Pfam" id="PF20431">
    <property type="entry name" value="E_motif"/>
    <property type="match status" value="1"/>
</dbReference>
<evidence type="ECO:0000313" key="4">
    <source>
        <dbReference type="Proteomes" id="UP001177140"/>
    </source>
</evidence>
<dbReference type="PROSITE" id="PS51375">
    <property type="entry name" value="PPR"/>
    <property type="match status" value="5"/>
</dbReference>
<accession>A0AA41RSI3</accession>
<dbReference type="Pfam" id="PF01535">
    <property type="entry name" value="PPR"/>
    <property type="match status" value="3"/>
</dbReference>
<evidence type="ECO:0000256" key="2">
    <source>
        <dbReference type="PROSITE-ProRule" id="PRU00708"/>
    </source>
</evidence>
<dbReference type="PANTHER" id="PTHR47926">
    <property type="entry name" value="PENTATRICOPEPTIDE REPEAT-CONTAINING PROTEIN"/>
    <property type="match status" value="1"/>
</dbReference>